<protein>
    <submittedName>
        <fullName evidence="1">RloB family protein</fullName>
    </submittedName>
</protein>
<dbReference type="AlphaFoldDB" id="A0AAU7JEM9"/>
<dbReference type="Pfam" id="PF13707">
    <property type="entry name" value="RloB"/>
    <property type="match status" value="1"/>
</dbReference>
<proteinExistence type="predicted"/>
<dbReference type="EMBL" id="CP157484">
    <property type="protein sequence ID" value="XBO38833.1"/>
    <property type="molecule type" value="Genomic_DNA"/>
</dbReference>
<evidence type="ECO:0000313" key="1">
    <source>
        <dbReference type="EMBL" id="XBO38833.1"/>
    </source>
</evidence>
<name>A0AAU7JEM9_9HYPH</name>
<dbReference type="RefSeq" id="WP_406855674.1">
    <property type="nucleotide sequence ID" value="NZ_CP157484.1"/>
</dbReference>
<accession>A0AAU7JEM9</accession>
<organism evidence="1">
    <name type="scientific">Alsobacter sp. KACC 23698</name>
    <dbReference type="NCBI Taxonomy" id="3149229"/>
    <lineage>
        <taxon>Bacteria</taxon>
        <taxon>Pseudomonadati</taxon>
        <taxon>Pseudomonadota</taxon>
        <taxon>Alphaproteobacteria</taxon>
        <taxon>Hyphomicrobiales</taxon>
        <taxon>Alsobacteraceae</taxon>
        <taxon>Alsobacter</taxon>
    </lineage>
</organism>
<reference evidence="1" key="1">
    <citation type="submission" date="2024-05" db="EMBL/GenBank/DDBJ databases">
        <authorList>
            <person name="Kim S."/>
            <person name="Heo J."/>
            <person name="Choi H."/>
            <person name="Choi Y."/>
            <person name="Kwon S.-W."/>
            <person name="Kim Y."/>
        </authorList>
    </citation>
    <scope>NUCLEOTIDE SEQUENCE</scope>
    <source>
        <strain evidence="1">KACC 23698</strain>
    </source>
</reference>
<dbReference type="InterPro" id="IPR025591">
    <property type="entry name" value="RloB"/>
</dbReference>
<gene>
    <name evidence="1" type="ORF">ABEG18_24600</name>
</gene>
<sequence>MSAAFRIRKSSRRTYRVVTMAVAYDGQRTEDGYFRGWRQVLGTSGIELVPIYLPSGGNVLRAVELAKAEFNRRGGYDQTWCVVDVDDTSESDLRKANRLATQNKINLCVSNRCFELWLYLHFGKTTRIIANENDAITLVRSVYSDYHRKNKTIPFKHLFDRSYKACANAKWLEEQELANPTTQVHVLVRLFLDKMSKTTP</sequence>